<keyword evidence="1" id="KW-1133">Transmembrane helix</keyword>
<dbReference type="GeneID" id="89971652"/>
<evidence type="ECO:0000313" key="3">
    <source>
        <dbReference type="Proteomes" id="UP001358417"/>
    </source>
</evidence>
<gene>
    <name evidence="2" type="ORF">LTR84_003465</name>
</gene>
<accession>A0AAV9N9T9</accession>
<protein>
    <submittedName>
        <fullName evidence="2">Uncharacterized protein</fullName>
    </submittedName>
</protein>
<dbReference type="EMBL" id="JAVRRD010000016">
    <property type="protein sequence ID" value="KAK5050906.1"/>
    <property type="molecule type" value="Genomic_DNA"/>
</dbReference>
<comment type="caution">
    <text evidence="2">The sequence shown here is derived from an EMBL/GenBank/DDBJ whole genome shotgun (WGS) entry which is preliminary data.</text>
</comment>
<dbReference type="Proteomes" id="UP001358417">
    <property type="component" value="Unassembled WGS sequence"/>
</dbReference>
<organism evidence="2 3">
    <name type="scientific">Exophiala bonariae</name>
    <dbReference type="NCBI Taxonomy" id="1690606"/>
    <lineage>
        <taxon>Eukaryota</taxon>
        <taxon>Fungi</taxon>
        <taxon>Dikarya</taxon>
        <taxon>Ascomycota</taxon>
        <taxon>Pezizomycotina</taxon>
        <taxon>Eurotiomycetes</taxon>
        <taxon>Chaetothyriomycetidae</taxon>
        <taxon>Chaetothyriales</taxon>
        <taxon>Herpotrichiellaceae</taxon>
        <taxon>Exophiala</taxon>
    </lineage>
</organism>
<dbReference type="RefSeq" id="XP_064705406.1">
    <property type="nucleotide sequence ID" value="XM_064847053.1"/>
</dbReference>
<proteinExistence type="predicted"/>
<name>A0AAV9N9T9_9EURO</name>
<evidence type="ECO:0000313" key="2">
    <source>
        <dbReference type="EMBL" id="KAK5050906.1"/>
    </source>
</evidence>
<evidence type="ECO:0000256" key="1">
    <source>
        <dbReference type="SAM" id="Phobius"/>
    </source>
</evidence>
<keyword evidence="1" id="KW-0812">Transmembrane</keyword>
<dbReference type="AlphaFoldDB" id="A0AAV9N9T9"/>
<keyword evidence="1" id="KW-0472">Membrane</keyword>
<sequence length="101" mass="11136">MSDDMSVWKWLAFTLTAVAGMAAIGIASIAVLNYVEGPRIERKALYVPQEPSAPLDLWQDSRPSRAQLAGYSVEELVSLAIDISRVWSQNLEGLRNEAMKA</sequence>
<feature type="transmembrane region" description="Helical" evidence="1">
    <location>
        <begin position="12"/>
        <end position="35"/>
    </location>
</feature>
<keyword evidence="3" id="KW-1185">Reference proteome</keyword>
<reference evidence="2 3" key="1">
    <citation type="submission" date="2023-08" db="EMBL/GenBank/DDBJ databases">
        <title>Black Yeasts Isolated from many extreme environments.</title>
        <authorList>
            <person name="Coleine C."/>
            <person name="Stajich J.E."/>
            <person name="Selbmann L."/>
        </authorList>
    </citation>
    <scope>NUCLEOTIDE SEQUENCE [LARGE SCALE GENOMIC DNA]</scope>
    <source>
        <strain evidence="2 3">CCFEE 5792</strain>
    </source>
</reference>